<comment type="caution">
    <text evidence="2">The sequence shown here is derived from an EMBL/GenBank/DDBJ whole genome shotgun (WGS) entry which is preliminary data.</text>
</comment>
<organism evidence="2 3">
    <name type="scientific">Marinospirillum insulare</name>
    <dbReference type="NCBI Taxonomy" id="217169"/>
    <lineage>
        <taxon>Bacteria</taxon>
        <taxon>Pseudomonadati</taxon>
        <taxon>Pseudomonadota</taxon>
        <taxon>Gammaproteobacteria</taxon>
        <taxon>Oceanospirillales</taxon>
        <taxon>Oceanospirillaceae</taxon>
        <taxon>Marinospirillum</taxon>
    </lineage>
</organism>
<dbReference type="RefSeq" id="WP_051610544.1">
    <property type="nucleotide sequence ID" value="NZ_BSOR01000076.1"/>
</dbReference>
<dbReference type="InterPro" id="IPR014914">
    <property type="entry name" value="RES_dom"/>
</dbReference>
<dbReference type="EMBL" id="BSOR01000076">
    <property type="protein sequence ID" value="GLR65116.1"/>
    <property type="molecule type" value="Genomic_DNA"/>
</dbReference>
<evidence type="ECO:0000313" key="3">
    <source>
        <dbReference type="Proteomes" id="UP001156682"/>
    </source>
</evidence>
<dbReference type="SMART" id="SM00953">
    <property type="entry name" value="RES"/>
    <property type="match status" value="1"/>
</dbReference>
<keyword evidence="3" id="KW-1185">Reference proteome</keyword>
<evidence type="ECO:0000259" key="1">
    <source>
        <dbReference type="SMART" id="SM00953"/>
    </source>
</evidence>
<accession>A0ABQ6A2H4</accession>
<dbReference type="Pfam" id="PF08808">
    <property type="entry name" value="RES"/>
    <property type="match status" value="1"/>
</dbReference>
<protein>
    <recommendedName>
        <fullName evidence="1">RES domain-containing protein</fullName>
    </recommendedName>
</protein>
<proteinExistence type="predicted"/>
<name>A0ABQ6A2H4_9GAMM</name>
<reference evidence="3" key="1">
    <citation type="journal article" date="2019" name="Int. J. Syst. Evol. Microbiol.">
        <title>The Global Catalogue of Microorganisms (GCM) 10K type strain sequencing project: providing services to taxonomists for standard genome sequencing and annotation.</title>
        <authorList>
            <consortium name="The Broad Institute Genomics Platform"/>
            <consortium name="The Broad Institute Genome Sequencing Center for Infectious Disease"/>
            <person name="Wu L."/>
            <person name="Ma J."/>
        </authorList>
    </citation>
    <scope>NUCLEOTIDE SEQUENCE [LARGE SCALE GENOMIC DNA]</scope>
    <source>
        <strain evidence="3">NBRC 100033</strain>
    </source>
</reference>
<dbReference type="Proteomes" id="UP001156682">
    <property type="component" value="Unassembled WGS sequence"/>
</dbReference>
<evidence type="ECO:0000313" key="2">
    <source>
        <dbReference type="EMBL" id="GLR65116.1"/>
    </source>
</evidence>
<feature type="domain" description="RES" evidence="1">
    <location>
        <begin position="78"/>
        <end position="200"/>
    </location>
</feature>
<sequence length="223" mass="25026">MVSHYPRMFLEADSFRIIPSQFPPIKLFENLLNPDELDAAYALESLTNDRIQDEVGNLLLVEKEERLVGEGSTPIMAAFTHVGVPSRFTNGDFGVYYAGLELLTAVKESVFSRERFLSATDQPPQTITMRCYKCLVKAELVDVRDDEAIHNPNSFMAGQALGQQLKNTGEFGVLYHSVRYEGGQCIAILRPKALVPPASQQAHFQYVWDGSKITDVLKIEHFV</sequence>
<gene>
    <name evidence="2" type="ORF">GCM10007878_25550</name>
</gene>